<proteinExistence type="predicted"/>
<name>A0A542ZTB2_9ACTN</name>
<dbReference type="Proteomes" id="UP000316196">
    <property type="component" value="Unassembled WGS sequence"/>
</dbReference>
<evidence type="ECO:0000313" key="2">
    <source>
        <dbReference type="Proteomes" id="UP000316196"/>
    </source>
</evidence>
<dbReference type="AlphaFoldDB" id="A0A542ZTB2"/>
<keyword evidence="2" id="KW-1185">Reference proteome</keyword>
<dbReference type="InterPro" id="IPR024747">
    <property type="entry name" value="Pyridox_Oxase-rel"/>
</dbReference>
<comment type="caution">
    <text evidence="1">The sequence shown here is derived from an EMBL/GenBank/DDBJ whole genome shotgun (WGS) entry which is preliminary data.</text>
</comment>
<organism evidence="1 2">
    <name type="scientific">Propioniferax innocua</name>
    <dbReference type="NCBI Taxonomy" id="1753"/>
    <lineage>
        <taxon>Bacteria</taxon>
        <taxon>Bacillati</taxon>
        <taxon>Actinomycetota</taxon>
        <taxon>Actinomycetes</taxon>
        <taxon>Propionibacteriales</taxon>
        <taxon>Propionibacteriaceae</taxon>
        <taxon>Propioniferax</taxon>
    </lineage>
</organism>
<dbReference type="InterPro" id="IPR012349">
    <property type="entry name" value="Split_barrel_FMN-bd"/>
</dbReference>
<evidence type="ECO:0000313" key="1">
    <source>
        <dbReference type="EMBL" id="TQL63527.1"/>
    </source>
</evidence>
<dbReference type="EMBL" id="VFOR01000001">
    <property type="protein sequence ID" value="TQL63527.1"/>
    <property type="molecule type" value="Genomic_DNA"/>
</dbReference>
<accession>A0A542ZTB2</accession>
<protein>
    <submittedName>
        <fullName evidence="1">Nitroimidazol reductase NimA-like FMN-containing flavoprotein (Pyridoxamine 5'-phosphate oxidase superfamily)</fullName>
    </submittedName>
</protein>
<reference evidence="1 2" key="1">
    <citation type="submission" date="2019-06" db="EMBL/GenBank/DDBJ databases">
        <title>Sequencing the genomes of 1000 actinobacteria strains.</title>
        <authorList>
            <person name="Klenk H.-P."/>
        </authorList>
    </citation>
    <scope>NUCLEOTIDE SEQUENCE [LARGE SCALE GENOMIC DNA]</scope>
    <source>
        <strain evidence="1 2">DSM 8251</strain>
    </source>
</reference>
<dbReference type="Gene3D" id="2.30.110.10">
    <property type="entry name" value="Electron Transport, Fmn-binding Protein, Chain A"/>
    <property type="match status" value="1"/>
</dbReference>
<gene>
    <name evidence="1" type="ORF">FB460_1342</name>
</gene>
<dbReference type="Pfam" id="PF12900">
    <property type="entry name" value="Pyridox_ox_2"/>
    <property type="match status" value="1"/>
</dbReference>
<sequence>MIRRGGRRKAHRGVWPAPSDMSEEGIVAELSTAECWAFLEQHEFGRLAYVLDGGADIVPINYCVDDGQLLFRTAQGSKFAGVMSDATAAFEVDAFEAETAISVVVRGLAVELPESHAGRAEQAGLRPWLDSDKPHLVAIDVTHITGRRHSLHRPWRSMLRESSAVTG</sequence>
<dbReference type="SUPFAM" id="SSF50475">
    <property type="entry name" value="FMN-binding split barrel"/>
    <property type="match status" value="1"/>
</dbReference>